<accession>U2E759</accession>
<sequence>MKRILFVVVMFILIVILVPTLLYFWGMNNLDLEKDSLEIELLKTIAPLIYSAGVLYLSIISTLTQNKNNQAMNKPILVVDFTISDKRKEHFRNSSYRHMPITTILNNSIFENFKIQTNKLYDMNYDDKAFNSEIRKVLFSNYGMTEININIKNLSELPAYNYSISITISDRKYKIISSIPFKKEETDTTKKNSFMYKKYAEFINSKIKSNFFAIEDYTDEGFTKIESYFFSIGESVKKTINHFFHKDTF</sequence>
<feature type="transmembrane region" description="Helical" evidence="1">
    <location>
        <begin position="5"/>
        <end position="25"/>
    </location>
</feature>
<name>U2E759_9MOLU</name>
<keyword evidence="1" id="KW-1133">Transmembrane helix</keyword>
<proteinExistence type="predicted"/>
<dbReference type="Proteomes" id="UP000005707">
    <property type="component" value="Unassembled WGS sequence"/>
</dbReference>
<protein>
    <submittedName>
        <fullName evidence="2">Uncharacterized protein</fullName>
    </submittedName>
</protein>
<keyword evidence="3" id="KW-1185">Reference proteome</keyword>
<dbReference type="InParanoid" id="U2E759"/>
<dbReference type="RefSeq" id="WP_008825497.1">
    <property type="nucleotide sequence ID" value="NZ_AFNU02000018.1"/>
</dbReference>
<reference evidence="2 3" key="2">
    <citation type="journal article" date="2013" name="PLoS ONE">
        <title>INDIGO - INtegrated Data Warehouse of MIcrobial GenOmes with Examples from the Red Sea Extremophiles.</title>
        <authorList>
            <person name="Alam I."/>
            <person name="Antunes A."/>
            <person name="Kamau A.A."/>
            <person name="Ba Alawi W."/>
            <person name="Kalkatawi M."/>
            <person name="Stingl U."/>
            <person name="Bajic V.B."/>
        </authorList>
    </citation>
    <scope>NUCLEOTIDE SEQUENCE [LARGE SCALE GENOMIC DNA]</scope>
    <source>
        <strain evidence="2 3">SSD-17B</strain>
    </source>
</reference>
<organism evidence="2 3">
    <name type="scientific">Haloplasma contractile SSD-17B</name>
    <dbReference type="NCBI Taxonomy" id="1033810"/>
    <lineage>
        <taxon>Bacteria</taxon>
        <taxon>Bacillati</taxon>
        <taxon>Mycoplasmatota</taxon>
        <taxon>Mollicutes</taxon>
        <taxon>Haloplasmatales</taxon>
        <taxon>Haloplasmataceae</taxon>
        <taxon>Haloplasma</taxon>
    </lineage>
</organism>
<evidence type="ECO:0000313" key="3">
    <source>
        <dbReference type="Proteomes" id="UP000005707"/>
    </source>
</evidence>
<reference evidence="2 3" key="1">
    <citation type="journal article" date="2011" name="J. Bacteriol.">
        <title>Genome sequence of Haloplasma contractile, an unusual contractile bacterium from a deep-sea anoxic brine lake.</title>
        <authorList>
            <person name="Antunes A."/>
            <person name="Alam I."/>
            <person name="El Dorry H."/>
            <person name="Siam R."/>
            <person name="Robertson A."/>
            <person name="Bajic V.B."/>
            <person name="Stingl U."/>
        </authorList>
    </citation>
    <scope>NUCLEOTIDE SEQUENCE [LARGE SCALE GENOMIC DNA]</scope>
    <source>
        <strain evidence="2 3">SSD-17B</strain>
    </source>
</reference>
<comment type="caution">
    <text evidence="2">The sequence shown here is derived from an EMBL/GenBank/DDBJ whole genome shotgun (WGS) entry which is preliminary data.</text>
</comment>
<evidence type="ECO:0000313" key="2">
    <source>
        <dbReference type="EMBL" id="ERJ11028.1"/>
    </source>
</evidence>
<dbReference type="AlphaFoldDB" id="U2E759"/>
<dbReference type="EMBL" id="AFNU02000018">
    <property type="protein sequence ID" value="ERJ11028.1"/>
    <property type="molecule type" value="Genomic_DNA"/>
</dbReference>
<evidence type="ECO:0000256" key="1">
    <source>
        <dbReference type="SAM" id="Phobius"/>
    </source>
</evidence>
<keyword evidence="1" id="KW-0472">Membrane</keyword>
<feature type="transmembrane region" description="Helical" evidence="1">
    <location>
        <begin position="45"/>
        <end position="64"/>
    </location>
</feature>
<gene>
    <name evidence="2" type="ORF">HLPCO_002919</name>
</gene>
<keyword evidence="1" id="KW-0812">Transmembrane</keyword>